<comment type="caution">
    <text evidence="3">The sequence shown here is derived from an EMBL/GenBank/DDBJ whole genome shotgun (WGS) entry which is preliminary data.</text>
</comment>
<name>A0ABQ5J294_9ASTR</name>
<dbReference type="Proteomes" id="UP001151760">
    <property type="component" value="Unassembled WGS sequence"/>
</dbReference>
<gene>
    <name evidence="3" type="ORF">Tco_1122113</name>
</gene>
<feature type="domain" description="Tf2-1-like SH3-like" evidence="2">
    <location>
        <begin position="6"/>
        <end position="70"/>
    </location>
</feature>
<reference evidence="3" key="1">
    <citation type="journal article" date="2022" name="Int. J. Mol. Sci.">
        <title>Draft Genome of Tanacetum Coccineum: Genomic Comparison of Closely Related Tanacetum-Family Plants.</title>
        <authorList>
            <person name="Yamashiro T."/>
            <person name="Shiraishi A."/>
            <person name="Nakayama K."/>
            <person name="Satake H."/>
        </authorList>
    </citation>
    <scope>NUCLEOTIDE SEQUENCE</scope>
</reference>
<sequence>MEFQVGDKVMLKVSPWKGVVRFGKRGKLNPRYVGPFKVLKKVGTVAYKLELPQELSRVHNTFHVSNLKKCYSDDPLVVPLARIKSDGNFFLLVDIIMSDSKHSTITYLSELEYSDMGSPGVDEPPSPDYVPGPEAPPSPIYIPYVPEPEYPEFMPPEDHVFPAEEQPLPAVVSPTADSPGYIPESDPEEEDEEDPEEDPAYYPADIGDDDEEDEEEEHLASADSTVVALPAVDRTDSIFFISYSPFPQTPSPPPPQILSPPISPTRIEIPESCLPPRKRPRLASPTPIYEVGETSAAGAARHDVPAIPREDPYVVAREDLYKFVDMVDDAPRHPGCPISRELDYGITDEWDGLVEAIEEIAPTTIEGVNRNITDLSTTFDQETTIMHGL</sequence>
<feature type="region of interest" description="Disordered" evidence="1">
    <location>
        <begin position="115"/>
        <end position="138"/>
    </location>
</feature>
<evidence type="ECO:0000313" key="4">
    <source>
        <dbReference type="Proteomes" id="UP001151760"/>
    </source>
</evidence>
<keyword evidence="4" id="KW-1185">Reference proteome</keyword>
<feature type="compositionally biased region" description="Acidic residues" evidence="1">
    <location>
        <begin position="185"/>
        <end position="199"/>
    </location>
</feature>
<proteinExistence type="predicted"/>
<feature type="compositionally biased region" description="Pro residues" evidence="1">
    <location>
        <begin position="122"/>
        <end position="138"/>
    </location>
</feature>
<evidence type="ECO:0000256" key="1">
    <source>
        <dbReference type="SAM" id="MobiDB-lite"/>
    </source>
</evidence>
<organism evidence="3 4">
    <name type="scientific">Tanacetum coccineum</name>
    <dbReference type="NCBI Taxonomy" id="301880"/>
    <lineage>
        <taxon>Eukaryota</taxon>
        <taxon>Viridiplantae</taxon>
        <taxon>Streptophyta</taxon>
        <taxon>Embryophyta</taxon>
        <taxon>Tracheophyta</taxon>
        <taxon>Spermatophyta</taxon>
        <taxon>Magnoliopsida</taxon>
        <taxon>eudicotyledons</taxon>
        <taxon>Gunneridae</taxon>
        <taxon>Pentapetalae</taxon>
        <taxon>asterids</taxon>
        <taxon>campanulids</taxon>
        <taxon>Asterales</taxon>
        <taxon>Asteraceae</taxon>
        <taxon>Asteroideae</taxon>
        <taxon>Anthemideae</taxon>
        <taxon>Anthemidinae</taxon>
        <taxon>Tanacetum</taxon>
    </lineage>
</organism>
<evidence type="ECO:0000313" key="3">
    <source>
        <dbReference type="EMBL" id="GJU05683.1"/>
    </source>
</evidence>
<dbReference type="PANTHER" id="PTHR46148">
    <property type="entry name" value="CHROMO DOMAIN-CONTAINING PROTEIN"/>
    <property type="match status" value="1"/>
</dbReference>
<protein>
    <recommendedName>
        <fullName evidence="2">Tf2-1-like SH3-like domain-containing protein</fullName>
    </recommendedName>
</protein>
<evidence type="ECO:0000259" key="2">
    <source>
        <dbReference type="Pfam" id="PF24626"/>
    </source>
</evidence>
<dbReference type="EMBL" id="BQNB010021368">
    <property type="protein sequence ID" value="GJU05683.1"/>
    <property type="molecule type" value="Genomic_DNA"/>
</dbReference>
<dbReference type="PANTHER" id="PTHR46148:SF59">
    <property type="entry name" value="NUCLEOTIDYLTRANSFERASE, RIBONUCLEASE H"/>
    <property type="match status" value="1"/>
</dbReference>
<reference evidence="3" key="2">
    <citation type="submission" date="2022-01" db="EMBL/GenBank/DDBJ databases">
        <authorList>
            <person name="Yamashiro T."/>
            <person name="Shiraishi A."/>
            <person name="Satake H."/>
            <person name="Nakayama K."/>
        </authorList>
    </citation>
    <scope>NUCLEOTIDE SEQUENCE</scope>
</reference>
<dbReference type="Pfam" id="PF24626">
    <property type="entry name" value="SH3_Tf2-1"/>
    <property type="match status" value="1"/>
</dbReference>
<dbReference type="InterPro" id="IPR056924">
    <property type="entry name" value="SH3_Tf2-1"/>
</dbReference>
<accession>A0ABQ5J294</accession>
<feature type="region of interest" description="Disordered" evidence="1">
    <location>
        <begin position="170"/>
        <end position="225"/>
    </location>
</feature>
<feature type="compositionally biased region" description="Acidic residues" evidence="1">
    <location>
        <begin position="206"/>
        <end position="217"/>
    </location>
</feature>